<reference evidence="3" key="1">
    <citation type="submission" date="2018-11" db="EMBL/GenBank/DDBJ databases">
        <authorList>
            <person name="Alioto T."/>
            <person name="Alioto T."/>
        </authorList>
    </citation>
    <scope>NUCLEOTIDE SEQUENCE</scope>
</reference>
<evidence type="ECO:0000313" key="3">
    <source>
        <dbReference type="EMBL" id="VDI57194.1"/>
    </source>
</evidence>
<evidence type="ECO:0000313" key="4">
    <source>
        <dbReference type="Proteomes" id="UP000596742"/>
    </source>
</evidence>
<feature type="domain" description="Ig-like" evidence="2">
    <location>
        <begin position="1"/>
        <end position="66"/>
    </location>
</feature>
<protein>
    <recommendedName>
        <fullName evidence="2">Ig-like domain-containing protein</fullName>
    </recommendedName>
</protein>
<proteinExistence type="predicted"/>
<dbReference type="SUPFAM" id="SSF48726">
    <property type="entry name" value="Immunoglobulin"/>
    <property type="match status" value="1"/>
</dbReference>
<evidence type="ECO:0000256" key="1">
    <source>
        <dbReference type="SAM" id="Phobius"/>
    </source>
</evidence>
<keyword evidence="1" id="KW-0472">Membrane</keyword>
<comment type="caution">
    <text evidence="3">The sequence shown here is derived from an EMBL/GenBank/DDBJ whole genome shotgun (WGS) entry which is preliminary data.</text>
</comment>
<keyword evidence="1" id="KW-1133">Transmembrane helix</keyword>
<organism evidence="3 4">
    <name type="scientific">Mytilus galloprovincialis</name>
    <name type="common">Mediterranean mussel</name>
    <dbReference type="NCBI Taxonomy" id="29158"/>
    <lineage>
        <taxon>Eukaryota</taxon>
        <taxon>Metazoa</taxon>
        <taxon>Spiralia</taxon>
        <taxon>Lophotrochozoa</taxon>
        <taxon>Mollusca</taxon>
        <taxon>Bivalvia</taxon>
        <taxon>Autobranchia</taxon>
        <taxon>Pteriomorphia</taxon>
        <taxon>Mytilida</taxon>
        <taxon>Mytiloidea</taxon>
        <taxon>Mytilidae</taxon>
        <taxon>Mytilinae</taxon>
        <taxon>Mytilus</taxon>
    </lineage>
</organism>
<name>A0A8B6G129_MYTGA</name>
<feature type="transmembrane region" description="Helical" evidence="1">
    <location>
        <begin position="209"/>
        <end position="229"/>
    </location>
</feature>
<dbReference type="PROSITE" id="PS50835">
    <property type="entry name" value="IG_LIKE"/>
    <property type="match status" value="1"/>
</dbReference>
<dbReference type="OrthoDB" id="10373720at2759"/>
<evidence type="ECO:0000259" key="2">
    <source>
        <dbReference type="PROSITE" id="PS50835"/>
    </source>
</evidence>
<accession>A0A8B6G129</accession>
<gene>
    <name evidence="3" type="ORF">MGAL_10B008179</name>
</gene>
<keyword evidence="1" id="KW-0812">Transmembrane</keyword>
<dbReference type="InterPro" id="IPR007110">
    <property type="entry name" value="Ig-like_dom"/>
</dbReference>
<dbReference type="EMBL" id="UYJE01007706">
    <property type="protein sequence ID" value="VDI57194.1"/>
    <property type="molecule type" value="Genomic_DNA"/>
</dbReference>
<keyword evidence="4" id="KW-1185">Reference proteome</keyword>
<sequence length="370" mass="42271">MKCIPSGVPDKYMFKDWEHTTEYNEHIRFLPITKKGNETILTIPSYVSGKTHYRDKGIYICRASNNISTTDGMFVMQKYNLDLNGAPYFVSSTQNTQYGVYLKTVRIKIKFVSDPEYNNYDVYKNGTKFARYTPTVHRNMNLTDNIYGKNNSVKGTILSLQIQIDTLDDFSLYKVVVKNAIGYSNHTIRLLSANKETIIVETPLSIQTVVILSLVIIIAILVAGMGLYIQSDNSIMPTVIRDIDEISAEYLSTSSDNERDSSEYLDDGYEQPYTALVVTDQEKDDHVYLTTKKNSNYENAVPFQNIACGHACDFLKEDSQSDKTNAYDDHENFNLIYDVNECKEQNDSVPQIYIYPQINKAEYVNLSLNQ</sequence>
<dbReference type="Proteomes" id="UP000596742">
    <property type="component" value="Unassembled WGS sequence"/>
</dbReference>
<dbReference type="AlphaFoldDB" id="A0A8B6G129"/>
<dbReference type="InterPro" id="IPR036179">
    <property type="entry name" value="Ig-like_dom_sf"/>
</dbReference>